<dbReference type="GO" id="GO:0019674">
    <property type="term" value="P:NAD+ metabolic process"/>
    <property type="evidence" value="ECO:0007669"/>
    <property type="project" value="InterPro"/>
</dbReference>
<protein>
    <submittedName>
        <fullName evidence="1">ATP-NAD/AcoX kinase</fullName>
        <ecNumber evidence="1">2.7.1.-</ecNumber>
    </submittedName>
</protein>
<dbReference type="Gene3D" id="2.60.200.30">
    <property type="entry name" value="Probable inorganic polyphosphate/atp-NAD kinase, domain 2"/>
    <property type="match status" value="1"/>
</dbReference>
<dbReference type="GO" id="GO:0003951">
    <property type="term" value="F:NAD+ kinase activity"/>
    <property type="evidence" value="ECO:0007669"/>
    <property type="project" value="InterPro"/>
</dbReference>
<dbReference type="PANTHER" id="PTHR20275:SF0">
    <property type="entry name" value="NAD KINASE"/>
    <property type="match status" value="1"/>
</dbReference>
<dbReference type="InterPro" id="IPR017437">
    <property type="entry name" value="ATP-NAD_kinase_PpnK-typ_C"/>
</dbReference>
<dbReference type="EMBL" id="AUZX01006864">
    <property type="protein sequence ID" value="EQD61685.1"/>
    <property type="molecule type" value="Genomic_DNA"/>
</dbReference>
<reference evidence="1" key="1">
    <citation type="submission" date="2013-08" db="EMBL/GenBank/DDBJ databases">
        <authorList>
            <person name="Mendez C."/>
            <person name="Richter M."/>
            <person name="Ferrer M."/>
            <person name="Sanchez J."/>
        </authorList>
    </citation>
    <scope>NUCLEOTIDE SEQUENCE</scope>
</reference>
<name>T1C6G7_9ZZZZ</name>
<keyword evidence="1" id="KW-0418">Kinase</keyword>
<accession>T1C6G7</accession>
<proteinExistence type="predicted"/>
<comment type="caution">
    <text evidence="1">The sequence shown here is derived from an EMBL/GenBank/DDBJ whole genome shotgun (WGS) entry which is preliminary data.</text>
</comment>
<dbReference type="EC" id="2.7.1.-" evidence="1"/>
<feature type="non-terminal residue" evidence="1">
    <location>
        <position position="1"/>
    </location>
</feature>
<organism evidence="1">
    <name type="scientific">mine drainage metagenome</name>
    <dbReference type="NCBI Taxonomy" id="410659"/>
    <lineage>
        <taxon>unclassified sequences</taxon>
        <taxon>metagenomes</taxon>
        <taxon>ecological metagenomes</taxon>
    </lineage>
</organism>
<dbReference type="Pfam" id="PF20143">
    <property type="entry name" value="NAD_kinase_C"/>
    <property type="match status" value="1"/>
</dbReference>
<dbReference type="SUPFAM" id="SSF111331">
    <property type="entry name" value="NAD kinase/diacylglycerol kinase-like"/>
    <property type="match status" value="1"/>
</dbReference>
<keyword evidence="1" id="KW-0808">Transferase</keyword>
<feature type="non-terminal residue" evidence="1">
    <location>
        <position position="157"/>
    </location>
</feature>
<sequence length="157" mass="17000">PDLHKSWSHRGDDLAPIRNATALNEVVVERLHSGHVIQVSVEIAGTHFLRYDTDGLIVATPTGSTGYNLSARGPIASPTLEAILLTPISPHMLFDRSMLLAPSESIELKMCEGPPASVMIDGQHVATISSGDSVLCKKASRSAHLVTFDNRRFHEIL</sequence>
<dbReference type="PANTHER" id="PTHR20275">
    <property type="entry name" value="NAD KINASE"/>
    <property type="match status" value="1"/>
</dbReference>
<dbReference type="InterPro" id="IPR017438">
    <property type="entry name" value="ATP-NAD_kinase_N"/>
</dbReference>
<dbReference type="GO" id="GO:0006741">
    <property type="term" value="P:NADP+ biosynthetic process"/>
    <property type="evidence" value="ECO:0007669"/>
    <property type="project" value="TreeGrafter"/>
</dbReference>
<reference evidence="1" key="2">
    <citation type="journal article" date="2014" name="ISME J.">
        <title>Microbial stratification in low pH oxic and suboxic macroscopic growths along an acid mine drainage.</title>
        <authorList>
            <person name="Mendez-Garcia C."/>
            <person name="Mesa V."/>
            <person name="Sprenger R.R."/>
            <person name="Richter M."/>
            <person name="Diez M.S."/>
            <person name="Solano J."/>
            <person name="Bargiela R."/>
            <person name="Golyshina O.V."/>
            <person name="Manteca A."/>
            <person name="Ramos J.L."/>
            <person name="Gallego J.R."/>
            <person name="Llorente I."/>
            <person name="Martins Dos Santos V.A."/>
            <person name="Jensen O.N."/>
            <person name="Pelaez A.I."/>
            <person name="Sanchez J."/>
            <person name="Ferrer M."/>
        </authorList>
    </citation>
    <scope>NUCLEOTIDE SEQUENCE</scope>
</reference>
<evidence type="ECO:0000313" key="1">
    <source>
        <dbReference type="EMBL" id="EQD61685.1"/>
    </source>
</evidence>
<gene>
    <name evidence="1" type="ORF">B1A_09626</name>
</gene>
<dbReference type="InterPro" id="IPR016064">
    <property type="entry name" value="NAD/diacylglycerol_kinase_sf"/>
</dbReference>
<dbReference type="Gene3D" id="3.40.50.10330">
    <property type="entry name" value="Probable inorganic polyphosphate/atp-NAD kinase, domain 1"/>
    <property type="match status" value="1"/>
</dbReference>
<dbReference type="AlphaFoldDB" id="T1C6G7"/>